<evidence type="ECO:0000256" key="4">
    <source>
        <dbReference type="SAM" id="MobiDB-lite"/>
    </source>
</evidence>
<reference evidence="5" key="1">
    <citation type="submission" date="2021-03" db="EMBL/GenBank/DDBJ databases">
        <title>Evolutionary innovations through gain and loss of genes in the ectomycorrhizal Boletales.</title>
        <authorList>
            <person name="Wu G."/>
            <person name="Miyauchi S."/>
            <person name="Morin E."/>
            <person name="Yang Z.-L."/>
            <person name="Xu J."/>
            <person name="Martin F.M."/>
        </authorList>
    </citation>
    <scope>NUCLEOTIDE SEQUENCE</scope>
    <source>
        <strain evidence="5">BR01</strain>
    </source>
</reference>
<dbReference type="Gene3D" id="2.130.10.10">
    <property type="entry name" value="YVTN repeat-like/Quinoprotein amine dehydrogenase"/>
    <property type="match status" value="1"/>
</dbReference>
<accession>A0A8I2Z2T1</accession>
<dbReference type="PROSITE" id="PS00678">
    <property type="entry name" value="WD_REPEATS_1"/>
    <property type="match status" value="1"/>
</dbReference>
<dbReference type="AlphaFoldDB" id="A0A8I2Z2T1"/>
<dbReference type="Pfam" id="PF00400">
    <property type="entry name" value="WD40"/>
    <property type="match status" value="2"/>
</dbReference>
<comment type="caution">
    <text evidence="5">The sequence shown here is derived from an EMBL/GenBank/DDBJ whole genome shotgun (WGS) entry which is preliminary data.</text>
</comment>
<dbReference type="PROSITE" id="PS50294">
    <property type="entry name" value="WD_REPEATS_REGION"/>
    <property type="match status" value="1"/>
</dbReference>
<dbReference type="SUPFAM" id="SSF50978">
    <property type="entry name" value="WD40 repeat-like"/>
    <property type="match status" value="1"/>
</dbReference>
<evidence type="ECO:0000313" key="6">
    <source>
        <dbReference type="Proteomes" id="UP000683000"/>
    </source>
</evidence>
<feature type="repeat" description="WD" evidence="3">
    <location>
        <begin position="84"/>
        <end position="120"/>
    </location>
</feature>
<keyword evidence="2" id="KW-0677">Repeat</keyword>
<dbReference type="InterPro" id="IPR015943">
    <property type="entry name" value="WD40/YVTN_repeat-like_dom_sf"/>
</dbReference>
<organism evidence="5 6">
    <name type="scientific">Boletus reticuloceps</name>
    <dbReference type="NCBI Taxonomy" id="495285"/>
    <lineage>
        <taxon>Eukaryota</taxon>
        <taxon>Fungi</taxon>
        <taxon>Dikarya</taxon>
        <taxon>Basidiomycota</taxon>
        <taxon>Agaricomycotina</taxon>
        <taxon>Agaricomycetes</taxon>
        <taxon>Agaricomycetidae</taxon>
        <taxon>Boletales</taxon>
        <taxon>Boletineae</taxon>
        <taxon>Boletaceae</taxon>
        <taxon>Boletoideae</taxon>
        <taxon>Boletus</taxon>
    </lineage>
</organism>
<feature type="region of interest" description="Disordered" evidence="4">
    <location>
        <begin position="1"/>
        <end position="23"/>
    </location>
</feature>
<dbReference type="InterPro" id="IPR019775">
    <property type="entry name" value="WD40_repeat_CS"/>
</dbReference>
<dbReference type="EMBL" id="JAGFBS010000002">
    <property type="protein sequence ID" value="KAG6381337.1"/>
    <property type="molecule type" value="Genomic_DNA"/>
</dbReference>
<evidence type="ECO:0000256" key="3">
    <source>
        <dbReference type="PROSITE-ProRule" id="PRU00221"/>
    </source>
</evidence>
<dbReference type="PROSITE" id="PS50082">
    <property type="entry name" value="WD_REPEATS_2"/>
    <property type="match status" value="2"/>
</dbReference>
<name>A0A8I2Z2T1_9AGAM</name>
<feature type="repeat" description="WD" evidence="3">
    <location>
        <begin position="36"/>
        <end position="83"/>
    </location>
</feature>
<dbReference type="SMART" id="SM00320">
    <property type="entry name" value="WD40"/>
    <property type="match status" value="2"/>
</dbReference>
<dbReference type="Proteomes" id="UP000683000">
    <property type="component" value="Unassembled WGS sequence"/>
</dbReference>
<dbReference type="PANTHER" id="PTHR22847">
    <property type="entry name" value="WD40 REPEAT PROTEIN"/>
    <property type="match status" value="1"/>
</dbReference>
<proteinExistence type="predicted"/>
<dbReference type="InterPro" id="IPR036322">
    <property type="entry name" value="WD40_repeat_dom_sf"/>
</dbReference>
<keyword evidence="1 3" id="KW-0853">WD repeat</keyword>
<evidence type="ECO:0000313" key="5">
    <source>
        <dbReference type="EMBL" id="KAG6381337.1"/>
    </source>
</evidence>
<evidence type="ECO:0000256" key="2">
    <source>
        <dbReference type="ARBA" id="ARBA00022737"/>
    </source>
</evidence>
<gene>
    <name evidence="5" type="ORF">JVT61DRAFT_5747</name>
</gene>
<dbReference type="GO" id="GO:0042393">
    <property type="term" value="F:histone binding"/>
    <property type="evidence" value="ECO:0007669"/>
    <property type="project" value="TreeGrafter"/>
</dbReference>
<keyword evidence="6" id="KW-1185">Reference proteome</keyword>
<sequence>MSVDHLPENGLSPSEAVPKQQAISRSRPNYCAKFILSGHTMSISSLKFSPDGNLLASSGAFYHQAADKLVKIWDAYTGEILKTYEGHHEGINDVAWSSDGDFLASASDDKSIIIWDMEQV</sequence>
<dbReference type="GO" id="GO:0048188">
    <property type="term" value="C:Set1C/COMPASS complex"/>
    <property type="evidence" value="ECO:0007669"/>
    <property type="project" value="TreeGrafter"/>
</dbReference>
<protein>
    <submittedName>
        <fullName evidence="5">WD40-repeat-containing domain protein</fullName>
    </submittedName>
</protein>
<dbReference type="OrthoDB" id="674604at2759"/>
<dbReference type="PANTHER" id="PTHR22847:SF637">
    <property type="entry name" value="WD REPEAT DOMAIN 5B"/>
    <property type="match status" value="1"/>
</dbReference>
<evidence type="ECO:0000256" key="1">
    <source>
        <dbReference type="ARBA" id="ARBA00022574"/>
    </source>
</evidence>
<dbReference type="InterPro" id="IPR001680">
    <property type="entry name" value="WD40_rpt"/>
</dbReference>